<dbReference type="AlphaFoldDB" id="A0A644WS24"/>
<dbReference type="EMBL" id="VSSQ01001254">
    <property type="protein sequence ID" value="MPM06696.1"/>
    <property type="molecule type" value="Genomic_DNA"/>
</dbReference>
<organism evidence="2">
    <name type="scientific">bioreactor metagenome</name>
    <dbReference type="NCBI Taxonomy" id="1076179"/>
    <lineage>
        <taxon>unclassified sequences</taxon>
        <taxon>metagenomes</taxon>
        <taxon>ecological metagenomes</taxon>
    </lineage>
</organism>
<name>A0A644WS24_9ZZZZ</name>
<evidence type="ECO:0000313" key="2">
    <source>
        <dbReference type="EMBL" id="MPM06696.1"/>
    </source>
</evidence>
<evidence type="ECO:0008006" key="3">
    <source>
        <dbReference type="Google" id="ProtNLM"/>
    </source>
</evidence>
<dbReference type="InterPro" id="IPR021440">
    <property type="entry name" value="DUF3089"/>
</dbReference>
<accession>A0A644WS24</accession>
<sequence>MKRNGYWVLIVAIVLLLGIIVSLSLRQNKSGVEATDYASADNWLTVPSSADLPVDVFYLYPTTYMKQAENDPTICGIDNEMMRSNAALSFNRQATAFEPVGNIYAPYYRQADPISALTMTEADRDALLSGEPKADVIAAFDYFINNYNEGRPFILAGHSQGSNMLLYLLSDYMKEHPDVYKRMVAAYVIGYSVTEDFLAKNPHLKFAKGPADTGVIISYNTEAPVTGGKNPVIMEGALVINPITWTRDGTQADAAENLGSIMLNPDGSVMLDENGEFMQVKNFADAAVDSEKGALICSSVDAAKWAPGNPLMPSGIFHSFDYPFYFFDIRENAKTRVQSYLGK</sequence>
<feature type="transmembrane region" description="Helical" evidence="1">
    <location>
        <begin position="6"/>
        <end position="25"/>
    </location>
</feature>
<keyword evidence="1" id="KW-1133">Transmembrane helix</keyword>
<dbReference type="SUPFAM" id="SSF53474">
    <property type="entry name" value="alpha/beta-Hydrolases"/>
    <property type="match status" value="1"/>
</dbReference>
<keyword evidence="1" id="KW-0472">Membrane</keyword>
<dbReference type="InterPro" id="IPR029058">
    <property type="entry name" value="AB_hydrolase_fold"/>
</dbReference>
<comment type="caution">
    <text evidence="2">The sequence shown here is derived from an EMBL/GenBank/DDBJ whole genome shotgun (WGS) entry which is preliminary data.</text>
</comment>
<dbReference type="Pfam" id="PF11288">
    <property type="entry name" value="DUF3089"/>
    <property type="match status" value="1"/>
</dbReference>
<evidence type="ECO:0000256" key="1">
    <source>
        <dbReference type="SAM" id="Phobius"/>
    </source>
</evidence>
<keyword evidence="1" id="KW-0812">Transmembrane</keyword>
<gene>
    <name evidence="2" type="ORF">SDC9_52999</name>
</gene>
<proteinExistence type="predicted"/>
<dbReference type="Gene3D" id="3.40.50.1820">
    <property type="entry name" value="alpha/beta hydrolase"/>
    <property type="match status" value="1"/>
</dbReference>
<protein>
    <recommendedName>
        <fullName evidence="3">DUF3089 domain-containing protein</fullName>
    </recommendedName>
</protein>
<reference evidence="2" key="1">
    <citation type="submission" date="2019-08" db="EMBL/GenBank/DDBJ databases">
        <authorList>
            <person name="Kucharzyk K."/>
            <person name="Murdoch R.W."/>
            <person name="Higgins S."/>
            <person name="Loffler F."/>
        </authorList>
    </citation>
    <scope>NUCLEOTIDE SEQUENCE</scope>
</reference>